<dbReference type="Pfam" id="PF14262">
    <property type="entry name" value="Cthe_2159"/>
    <property type="match status" value="1"/>
</dbReference>
<dbReference type="InterPro" id="IPR025584">
    <property type="entry name" value="Cthe_2159"/>
</dbReference>
<evidence type="ECO:0000313" key="3">
    <source>
        <dbReference type="EMBL" id="UUI69559.1"/>
    </source>
</evidence>
<feature type="region of interest" description="Disordered" evidence="1">
    <location>
        <begin position="307"/>
        <end position="331"/>
    </location>
</feature>
<protein>
    <submittedName>
        <fullName evidence="3">Carbohydrate-binding domain-containing protein</fullName>
    </submittedName>
</protein>
<reference evidence="3 4" key="1">
    <citation type="submission" date="2022-07" db="EMBL/GenBank/DDBJ databases">
        <title>Novel species in genus Aeromicrobium.</title>
        <authorList>
            <person name="Ye L."/>
        </authorList>
    </citation>
    <scope>NUCLEOTIDE SEQUENCE [LARGE SCALE GENOMIC DNA]</scope>
    <source>
        <strain evidence="4">zg-Y50</strain>
    </source>
</reference>
<evidence type="ECO:0000313" key="4">
    <source>
        <dbReference type="Proteomes" id="UP001315860"/>
    </source>
</evidence>
<feature type="chain" id="PRO_5046525748" evidence="2">
    <location>
        <begin position="23"/>
        <end position="485"/>
    </location>
</feature>
<dbReference type="PROSITE" id="PS51257">
    <property type="entry name" value="PROKAR_LIPOPROTEIN"/>
    <property type="match status" value="1"/>
</dbReference>
<accession>A0ABY5KGF1</accession>
<gene>
    <name evidence="3" type="ORF">NP095_05535</name>
</gene>
<keyword evidence="2" id="KW-0732">Signal</keyword>
<feature type="signal peptide" evidence="2">
    <location>
        <begin position="1"/>
        <end position="22"/>
    </location>
</feature>
<name>A0ABY5KGF1_9ACTN</name>
<organism evidence="3 4">
    <name type="scientific">Aeromicrobium duanguangcaii</name>
    <dbReference type="NCBI Taxonomy" id="2968086"/>
    <lineage>
        <taxon>Bacteria</taxon>
        <taxon>Bacillati</taxon>
        <taxon>Actinomycetota</taxon>
        <taxon>Actinomycetes</taxon>
        <taxon>Propionibacteriales</taxon>
        <taxon>Nocardioidaceae</taxon>
        <taxon>Aeromicrobium</taxon>
    </lineage>
</organism>
<dbReference type="RefSeq" id="WP_232416969.1">
    <property type="nucleotide sequence ID" value="NZ_CP101990.1"/>
</dbReference>
<evidence type="ECO:0000256" key="2">
    <source>
        <dbReference type="SAM" id="SignalP"/>
    </source>
</evidence>
<proteinExistence type="predicted"/>
<dbReference type="EMBL" id="CP101990">
    <property type="protein sequence ID" value="UUI69559.1"/>
    <property type="molecule type" value="Genomic_DNA"/>
</dbReference>
<dbReference type="Proteomes" id="UP001315860">
    <property type="component" value="Chromosome"/>
</dbReference>
<sequence>MRTILVATASLAVIAGCGASEAPSDDAGQASTTITDATTVRAALDDNVDIETGDTSEDTADAVDVKLAGDSATSDSDAVTAKDGTVTISAPGTYRLHGTLAGQVVVDSDADGAVRLLLDGATITSGTTAALHVAEADSVVVVLKGGTQNLLQDASTYEDTSDDAPTGALYSTADLTIGGTGSLTVEGQSNNGIVSKDGLVLAGGAISVDAVDDGIIGKDYLVASGADVNVTAVDDGLRSDNTEDPGSGFVLVQDGSVRVDSRDDAVKGVQVLVSGGSIDVAGSTEAVEGSVIIVDDGDLDLRSADDAINASSSDGDESTRQPGGSMAADDSLRVVINGGTVDVWASGDGIDSNGDLSITGGRVTVHGPTGGEDGALDANGAFEVSGGTLLATGSAAMMGVPSSDSPQGWLAADLDSTVAAGERVVIKDADGTEVAAFTARKDLESVVHSSAEVKAGATYTVTAGGNTTTVTAGEAPAGAHAPADS</sequence>
<keyword evidence="4" id="KW-1185">Reference proteome</keyword>
<evidence type="ECO:0000256" key="1">
    <source>
        <dbReference type="SAM" id="MobiDB-lite"/>
    </source>
</evidence>